<gene>
    <name evidence="2" type="ORF">OTERR_30790</name>
</gene>
<keyword evidence="2" id="KW-0378">Hydrolase</keyword>
<dbReference type="GO" id="GO:0016787">
    <property type="term" value="F:hydrolase activity"/>
    <property type="evidence" value="ECO:0007669"/>
    <property type="project" value="UniProtKB-KW"/>
</dbReference>
<dbReference type="InterPro" id="IPR029058">
    <property type="entry name" value="AB_hydrolase_fold"/>
</dbReference>
<name>A0A5C1ED15_9RHOO</name>
<dbReference type="AlphaFoldDB" id="A0A5C1ED15"/>
<dbReference type="SUPFAM" id="SSF53474">
    <property type="entry name" value="alpha/beta-Hydrolases"/>
    <property type="match status" value="1"/>
</dbReference>
<protein>
    <submittedName>
        <fullName evidence="2">Alpha/beta hydrolase fold protein</fullName>
    </submittedName>
</protein>
<dbReference type="RefSeq" id="WP_149426348.1">
    <property type="nucleotide sequence ID" value="NZ_CP022579.1"/>
</dbReference>
<evidence type="ECO:0000313" key="2">
    <source>
        <dbReference type="EMBL" id="QEL66555.1"/>
    </source>
</evidence>
<keyword evidence="3" id="KW-1185">Reference proteome</keyword>
<dbReference type="PANTHER" id="PTHR43194:SF2">
    <property type="entry name" value="PEROXISOMAL MEMBRANE PROTEIN LPX1"/>
    <property type="match status" value="1"/>
</dbReference>
<dbReference type="Proteomes" id="UP000323671">
    <property type="component" value="Chromosome"/>
</dbReference>
<sequence>MTPKLEIITRIPPSGMARKPVPLLFVHGAFIGAWCWDEYFLPWFAAQGYTVHAVSLRGHGESEGHDHLDWWSIGDYVRDVRFVAAGMERPPVLIGHSMGGFVVQKCLEYAKDEPWPAAALLASVPPQGLAASTMHLAVARPDLFGEINRYMAGHATHPDLLAEVLFAQPVAAERLERYYGLMQGESARALWDMSLFDLPRLYSMEVPPLLVLGAEEDRLIPAAQVRATAAAYDVPAHIFPGMGHGMMLEAEWQQVAEHLAAWLHAQGL</sequence>
<accession>A0A5C1ED15</accession>
<proteinExistence type="predicted"/>
<evidence type="ECO:0000313" key="3">
    <source>
        <dbReference type="Proteomes" id="UP000323671"/>
    </source>
</evidence>
<dbReference type="InterPro" id="IPR000073">
    <property type="entry name" value="AB_hydrolase_1"/>
</dbReference>
<dbReference type="Pfam" id="PF12697">
    <property type="entry name" value="Abhydrolase_6"/>
    <property type="match status" value="1"/>
</dbReference>
<dbReference type="Gene3D" id="3.40.50.1820">
    <property type="entry name" value="alpha/beta hydrolase"/>
    <property type="match status" value="1"/>
</dbReference>
<dbReference type="PRINTS" id="PR00111">
    <property type="entry name" value="ABHYDROLASE"/>
</dbReference>
<reference evidence="2 3" key="1">
    <citation type="submission" date="2017-07" db="EMBL/GenBank/DDBJ databases">
        <title>Complete genome sequence of Oryzomicrobium terrae TPP412.</title>
        <authorList>
            <person name="Chiu L.-W."/>
            <person name="Lo K.-J."/>
            <person name="Tsai Y.-M."/>
            <person name="Lin S.-S."/>
            <person name="Kuo C.-H."/>
            <person name="Liu C.-T."/>
        </authorList>
    </citation>
    <scope>NUCLEOTIDE SEQUENCE [LARGE SCALE GENOMIC DNA]</scope>
    <source>
        <strain evidence="2 3">TPP412</strain>
    </source>
</reference>
<dbReference type="EMBL" id="CP022579">
    <property type="protein sequence ID" value="QEL66555.1"/>
    <property type="molecule type" value="Genomic_DNA"/>
</dbReference>
<dbReference type="InterPro" id="IPR050228">
    <property type="entry name" value="Carboxylesterase_BioH"/>
</dbReference>
<feature type="domain" description="AB hydrolase-1" evidence="1">
    <location>
        <begin position="23"/>
        <end position="257"/>
    </location>
</feature>
<dbReference type="PANTHER" id="PTHR43194">
    <property type="entry name" value="HYDROLASE ALPHA/BETA FOLD FAMILY"/>
    <property type="match status" value="1"/>
</dbReference>
<evidence type="ECO:0000259" key="1">
    <source>
        <dbReference type="Pfam" id="PF12697"/>
    </source>
</evidence>
<organism evidence="2 3">
    <name type="scientific">Oryzomicrobium terrae</name>
    <dbReference type="NCBI Taxonomy" id="1735038"/>
    <lineage>
        <taxon>Bacteria</taxon>
        <taxon>Pseudomonadati</taxon>
        <taxon>Pseudomonadota</taxon>
        <taxon>Betaproteobacteria</taxon>
        <taxon>Rhodocyclales</taxon>
        <taxon>Rhodocyclaceae</taxon>
        <taxon>Oryzomicrobium</taxon>
    </lineage>
</organism>
<dbReference type="KEGG" id="otr:OTERR_30790"/>